<accession>A0A6L4X225</accession>
<reference evidence="5 8" key="2">
    <citation type="submission" date="2019-10" db="EMBL/GenBank/DDBJ databases">
        <title>Characterization of the phylogenetic diversity of two novel species belonging to the genus Bifidobacterium: Bifidobacterium cebidarum sp. nov. and Bifidobacterium leontopitheci sp. nov.</title>
        <authorList>
            <person name="Lugli G.A."/>
            <person name="Duranti S."/>
            <person name="Milani C."/>
            <person name="Turroni F."/>
            <person name="Ventura M."/>
        </authorList>
    </citation>
    <scope>NUCLEOTIDE SEQUENCE [LARGE SCALE GENOMIC DNA]</scope>
    <source>
        <strain evidence="5 8">DSM 100688</strain>
    </source>
</reference>
<keyword evidence="3" id="KW-0804">Transcription</keyword>
<evidence type="ECO:0000313" key="7">
    <source>
        <dbReference type="Proteomes" id="UP000469943"/>
    </source>
</evidence>
<dbReference type="PANTHER" id="PTHR30146:SF109">
    <property type="entry name" value="HTH-TYPE TRANSCRIPTIONAL REGULATOR GALS"/>
    <property type="match status" value="1"/>
</dbReference>
<dbReference type="InterPro" id="IPR028082">
    <property type="entry name" value="Peripla_BP_I"/>
</dbReference>
<dbReference type="SUPFAM" id="SSF53822">
    <property type="entry name" value="Periplasmic binding protein-like I"/>
    <property type="match status" value="1"/>
</dbReference>
<dbReference type="EMBL" id="WHZX01000007">
    <property type="protein sequence ID" value="NEG72283.1"/>
    <property type="molecule type" value="Genomic_DNA"/>
</dbReference>
<dbReference type="Proteomes" id="UP000482084">
    <property type="component" value="Unassembled WGS sequence"/>
</dbReference>
<evidence type="ECO:0000259" key="4">
    <source>
        <dbReference type="Pfam" id="PF13377"/>
    </source>
</evidence>
<comment type="caution">
    <text evidence="5">The sequence shown here is derived from an EMBL/GenBank/DDBJ whole genome shotgun (WGS) entry which is preliminary data.</text>
</comment>
<gene>
    <name evidence="5" type="ORF">DSM100688_1475</name>
    <name evidence="6" type="ORF">GFD24_08740</name>
</gene>
<dbReference type="GO" id="GO:0000976">
    <property type="term" value="F:transcription cis-regulatory region binding"/>
    <property type="evidence" value="ECO:0007669"/>
    <property type="project" value="TreeGrafter"/>
</dbReference>
<organism evidence="5 8">
    <name type="scientific">Bifidobacterium ramosum</name>
    <dbReference type="NCBI Taxonomy" id="1798158"/>
    <lineage>
        <taxon>Bacteria</taxon>
        <taxon>Bacillati</taxon>
        <taxon>Actinomycetota</taxon>
        <taxon>Actinomycetes</taxon>
        <taxon>Bifidobacteriales</taxon>
        <taxon>Bifidobacteriaceae</taxon>
        <taxon>Bifidobacterium</taxon>
    </lineage>
</organism>
<dbReference type="Proteomes" id="UP000469943">
    <property type="component" value="Unassembled WGS sequence"/>
</dbReference>
<evidence type="ECO:0000256" key="1">
    <source>
        <dbReference type="ARBA" id="ARBA00023015"/>
    </source>
</evidence>
<dbReference type="PANTHER" id="PTHR30146">
    <property type="entry name" value="LACI-RELATED TRANSCRIPTIONAL REPRESSOR"/>
    <property type="match status" value="1"/>
</dbReference>
<evidence type="ECO:0000256" key="3">
    <source>
        <dbReference type="ARBA" id="ARBA00023163"/>
    </source>
</evidence>
<dbReference type="OrthoDB" id="2854648at2"/>
<keyword evidence="1" id="KW-0805">Transcription regulation</keyword>
<dbReference type="AlphaFoldDB" id="A0A6L4X225"/>
<keyword evidence="2" id="KW-0238">DNA-binding</keyword>
<evidence type="ECO:0000313" key="5">
    <source>
        <dbReference type="EMBL" id="KAB8287687.1"/>
    </source>
</evidence>
<evidence type="ECO:0000313" key="6">
    <source>
        <dbReference type="EMBL" id="NEG72283.1"/>
    </source>
</evidence>
<protein>
    <submittedName>
        <fullName evidence="5">LacI family transcriptional regulator</fullName>
    </submittedName>
</protein>
<evidence type="ECO:0000313" key="8">
    <source>
        <dbReference type="Proteomes" id="UP000482084"/>
    </source>
</evidence>
<dbReference type="Pfam" id="PF13377">
    <property type="entry name" value="Peripla_BP_3"/>
    <property type="match status" value="1"/>
</dbReference>
<keyword evidence="8" id="KW-1185">Reference proteome</keyword>
<dbReference type="Gene3D" id="3.40.50.2300">
    <property type="match status" value="2"/>
</dbReference>
<dbReference type="GO" id="GO:0003700">
    <property type="term" value="F:DNA-binding transcription factor activity"/>
    <property type="evidence" value="ECO:0007669"/>
    <property type="project" value="TreeGrafter"/>
</dbReference>
<reference evidence="6 7" key="1">
    <citation type="submission" date="2019-10" db="EMBL/GenBank/DDBJ databases">
        <title>Bifidobacterium from non-human primates.</title>
        <authorList>
            <person name="Modesto M."/>
        </authorList>
    </citation>
    <scope>NUCLEOTIDE SEQUENCE [LARGE SCALE GENOMIC DNA]</scope>
    <source>
        <strain evidence="6 7">TREM</strain>
    </source>
</reference>
<dbReference type="EMBL" id="WBSM01000007">
    <property type="protein sequence ID" value="KAB8287687.1"/>
    <property type="molecule type" value="Genomic_DNA"/>
</dbReference>
<feature type="domain" description="Transcriptional regulator LacI/GalR-like sensor" evidence="4">
    <location>
        <begin position="2"/>
        <end position="79"/>
    </location>
</feature>
<proteinExistence type="predicted"/>
<name>A0A6L4X225_9BIFI</name>
<sequence>MVAFNDQLAIGALFALRNAGFDVPGSVQVIGFDNIEEAQYLQIPLTTMDSYLDWTAPIAVDRILARIGSNGASVGPELLTCESACHRACDYAVTLVRCGVPLRCGVRRRGDAVPLHRAAVFRPGRDPTLVCGGMMACV</sequence>
<evidence type="ECO:0000256" key="2">
    <source>
        <dbReference type="ARBA" id="ARBA00023125"/>
    </source>
</evidence>
<dbReference type="InterPro" id="IPR046335">
    <property type="entry name" value="LacI/GalR-like_sensor"/>
</dbReference>